<organism evidence="1 2">
    <name type="scientific">Candidatus Borkfalkia avicola</name>
    <dbReference type="NCBI Taxonomy" id="2838503"/>
    <lineage>
        <taxon>Bacteria</taxon>
        <taxon>Bacillati</taxon>
        <taxon>Bacillota</taxon>
        <taxon>Clostridia</taxon>
        <taxon>Christensenellales</taxon>
        <taxon>Christensenellaceae</taxon>
        <taxon>Candidatus Borkfalkia</taxon>
    </lineage>
</organism>
<dbReference type="AlphaFoldDB" id="A0A9D2IIX7"/>
<reference evidence="1" key="2">
    <citation type="submission" date="2021-04" db="EMBL/GenBank/DDBJ databases">
        <authorList>
            <person name="Gilroy R."/>
        </authorList>
    </citation>
    <scope>NUCLEOTIDE SEQUENCE</scope>
    <source>
        <strain evidence="1">CHK192-19661</strain>
    </source>
</reference>
<evidence type="ECO:0000313" key="1">
    <source>
        <dbReference type="EMBL" id="HIZ10048.1"/>
    </source>
</evidence>
<accession>A0A9D2IIX7</accession>
<dbReference type="Proteomes" id="UP000824025">
    <property type="component" value="Unassembled WGS sequence"/>
</dbReference>
<protein>
    <submittedName>
        <fullName evidence="1">Uncharacterized protein</fullName>
    </submittedName>
</protein>
<comment type="caution">
    <text evidence="1">The sequence shown here is derived from an EMBL/GenBank/DDBJ whole genome shotgun (WGS) entry which is preliminary data.</text>
</comment>
<reference evidence="1" key="1">
    <citation type="journal article" date="2021" name="PeerJ">
        <title>Extensive microbial diversity within the chicken gut microbiome revealed by metagenomics and culture.</title>
        <authorList>
            <person name="Gilroy R."/>
            <person name="Ravi A."/>
            <person name="Getino M."/>
            <person name="Pursley I."/>
            <person name="Horton D.L."/>
            <person name="Alikhan N.F."/>
            <person name="Baker D."/>
            <person name="Gharbi K."/>
            <person name="Hall N."/>
            <person name="Watson M."/>
            <person name="Adriaenssens E.M."/>
            <person name="Foster-Nyarko E."/>
            <person name="Jarju S."/>
            <person name="Secka A."/>
            <person name="Antonio M."/>
            <person name="Oren A."/>
            <person name="Chaudhuri R.R."/>
            <person name="La Ragione R."/>
            <person name="Hildebrand F."/>
            <person name="Pallen M.J."/>
        </authorList>
    </citation>
    <scope>NUCLEOTIDE SEQUENCE</scope>
    <source>
        <strain evidence="1">CHK192-19661</strain>
    </source>
</reference>
<dbReference type="EMBL" id="DXCF01000032">
    <property type="protein sequence ID" value="HIZ10048.1"/>
    <property type="molecule type" value="Genomic_DNA"/>
</dbReference>
<gene>
    <name evidence="1" type="ORF">H9726_06135</name>
</gene>
<name>A0A9D2IIX7_9FIRM</name>
<evidence type="ECO:0000313" key="2">
    <source>
        <dbReference type="Proteomes" id="UP000824025"/>
    </source>
</evidence>
<proteinExistence type="predicted"/>
<sequence>MTSFLLLCLCGCDIQELSTLRAFAKPFEGEYRCEYARYGEKDLLESYRAVTLSLEGGTFTLTAVPVRGRKKTASGSYGYEGGDTLAFRAKVLGREVRKDLPFAGGVIFLEQDFAGKKLVMRFRLK</sequence>